<keyword evidence="2" id="KW-1185">Reference proteome</keyword>
<comment type="caution">
    <text evidence="1">The sequence shown here is derived from an EMBL/GenBank/DDBJ whole genome shotgun (WGS) entry which is preliminary data.</text>
</comment>
<proteinExistence type="predicted"/>
<evidence type="ECO:0000313" key="2">
    <source>
        <dbReference type="Proteomes" id="UP001227268"/>
    </source>
</evidence>
<reference evidence="1" key="1">
    <citation type="submission" date="2023-04" db="EMBL/GenBank/DDBJ databases">
        <title>Draft Genome sequencing of Naganishia species isolated from polar environments using Oxford Nanopore Technology.</title>
        <authorList>
            <person name="Leo P."/>
            <person name="Venkateswaran K."/>
        </authorList>
    </citation>
    <scope>NUCLEOTIDE SEQUENCE</scope>
    <source>
        <strain evidence="1">MNA-CCFEE 5423</strain>
    </source>
</reference>
<protein>
    <submittedName>
        <fullName evidence="1">Uncharacterized protein</fullName>
    </submittedName>
</protein>
<gene>
    <name evidence="1" type="ORF">QFC21_004024</name>
</gene>
<organism evidence="1 2">
    <name type="scientific">Naganishia friedmannii</name>
    <dbReference type="NCBI Taxonomy" id="89922"/>
    <lineage>
        <taxon>Eukaryota</taxon>
        <taxon>Fungi</taxon>
        <taxon>Dikarya</taxon>
        <taxon>Basidiomycota</taxon>
        <taxon>Agaricomycotina</taxon>
        <taxon>Tremellomycetes</taxon>
        <taxon>Filobasidiales</taxon>
        <taxon>Filobasidiaceae</taxon>
        <taxon>Naganishia</taxon>
    </lineage>
</organism>
<name>A0ACC2VIC0_9TREE</name>
<evidence type="ECO:0000313" key="1">
    <source>
        <dbReference type="EMBL" id="KAJ9099145.1"/>
    </source>
</evidence>
<accession>A0ACC2VIC0</accession>
<sequence length="757" mass="84588">MNTTRCPYGMAGNKTLIAQLTTTFSRQRQRRSTSALPLVTHARYIHTPPTPPSTTDSFYEDGYTPVEPSVSFLEPESEEYRRVVLPPRERSPFTAAWPTLLAHQTDPVPPHAPHTPVTYLARSTPATRTRTRPKTPCQAVHHLIRVEKDLPSAHRLIDELVQLGVPILPHRAYLDAAIYQARRRGLHSHIKMELVTWLRRWYAFPPAKQFRHVHVVALEPLLEIVMERWATDFQFLRELMLLAAERGWVPALVPVLFKHYTLCVGPVDSLQLLNEMAASYSTKTPDLGVSLRTAAPAEGESSALQQQLQEQRARNVVAQVTKWRNLHLRTVLQGDQYVDEAKMIFQAGEEAGIVWDRATKKALVEALQARVEQVPRARVQDTTLEEETALPSDQSTTTMPMPATPINDLTLPQQTIRIAHTRSRQPVRQLVDLLHTLEQQGRYTLISRLEKRFIRLPLSFDNSTNGARTTAGGQLARYANETTAGFWWMAHVMRMRGEARHADVLKLFQEKFYAMGLPLAGIKVLSSNFADDTEAGTPADTATATTTATTTKSKRTTISHRKLYPSREIIAAVLPSLIHLVNPTTTHALAALHTEFLHSLPSIGINARTSASADPVLHLPFILFCARNFGAKAAEQWCTRLGENQGVQVGVQGWSVVAVEYAKSRKMADIEGILGRMQQRSVESAEGTELTGVEQAGVGKVSSEPNERTFMGIATALLKRKKYYKAKAVLQRWHEEQERRKGLAPALVASTAAGQDL</sequence>
<dbReference type="Proteomes" id="UP001227268">
    <property type="component" value="Unassembled WGS sequence"/>
</dbReference>
<dbReference type="EMBL" id="JASBWT010000013">
    <property type="protein sequence ID" value="KAJ9099145.1"/>
    <property type="molecule type" value="Genomic_DNA"/>
</dbReference>